<dbReference type="Proteomes" id="UP000190367">
    <property type="component" value="Unassembled WGS sequence"/>
</dbReference>
<dbReference type="GO" id="GO:0005886">
    <property type="term" value="C:plasma membrane"/>
    <property type="evidence" value="ECO:0007669"/>
    <property type="project" value="UniProtKB-SubCell"/>
</dbReference>
<dbReference type="AlphaFoldDB" id="A0A1T4MYS3"/>
<evidence type="ECO:0000256" key="8">
    <source>
        <dbReference type="SAM" id="Phobius"/>
    </source>
</evidence>
<evidence type="ECO:0000313" key="10">
    <source>
        <dbReference type="Proteomes" id="UP000190367"/>
    </source>
</evidence>
<evidence type="ECO:0000256" key="6">
    <source>
        <dbReference type="ARBA" id="ARBA00022989"/>
    </source>
</evidence>
<dbReference type="InterPro" id="IPR002549">
    <property type="entry name" value="AI-2E-like"/>
</dbReference>
<accession>A0A1T4MYS3</accession>
<evidence type="ECO:0000256" key="1">
    <source>
        <dbReference type="ARBA" id="ARBA00004651"/>
    </source>
</evidence>
<feature type="transmembrane region" description="Helical" evidence="8">
    <location>
        <begin position="12"/>
        <end position="30"/>
    </location>
</feature>
<gene>
    <name evidence="9" type="ORF">SAMN04488128_1011335</name>
</gene>
<dbReference type="PANTHER" id="PTHR21716">
    <property type="entry name" value="TRANSMEMBRANE PROTEIN"/>
    <property type="match status" value="1"/>
</dbReference>
<dbReference type="STRING" id="634771.SAMN04488128_1011335"/>
<evidence type="ECO:0000256" key="7">
    <source>
        <dbReference type="ARBA" id="ARBA00023136"/>
    </source>
</evidence>
<dbReference type="RefSeq" id="WP_078667944.1">
    <property type="nucleotide sequence ID" value="NZ_FUWZ01000001.1"/>
</dbReference>
<keyword evidence="3" id="KW-0813">Transport</keyword>
<reference evidence="10" key="1">
    <citation type="submission" date="2017-02" db="EMBL/GenBank/DDBJ databases">
        <authorList>
            <person name="Varghese N."/>
            <person name="Submissions S."/>
        </authorList>
    </citation>
    <scope>NUCLEOTIDE SEQUENCE [LARGE SCALE GENOMIC DNA]</scope>
    <source>
        <strain evidence="10">DSM 22224</strain>
    </source>
</reference>
<evidence type="ECO:0000256" key="5">
    <source>
        <dbReference type="ARBA" id="ARBA00022692"/>
    </source>
</evidence>
<keyword evidence="10" id="KW-1185">Reference proteome</keyword>
<organism evidence="9 10">
    <name type="scientific">Chitinophaga eiseniae</name>
    <dbReference type="NCBI Taxonomy" id="634771"/>
    <lineage>
        <taxon>Bacteria</taxon>
        <taxon>Pseudomonadati</taxon>
        <taxon>Bacteroidota</taxon>
        <taxon>Chitinophagia</taxon>
        <taxon>Chitinophagales</taxon>
        <taxon>Chitinophagaceae</taxon>
        <taxon>Chitinophaga</taxon>
    </lineage>
</organism>
<proteinExistence type="inferred from homology"/>
<dbReference type="OrthoDB" id="106838at2"/>
<sequence length="359" mass="39352">MSTRIPSTSRRIIETIIVLLLLLGLMYALYDVLKVFFGVFTFAIIFSVSLFGLYEKAVVWLGGRRKLVAVIYSFLLVAVVALPFAYAVSTVNDHLKEIGYWLESAKDEGIPDLPVWITNLPLVGKEVSQFWHELQLRPRETAGIYERQIMHSIHRVVTTGVGILGMALQVVLGIIVSAIFLVSGDRLMRPVRATMTHMFGDKDGYALLAATAQAVKGVSIGVMGTALAAAVVSWIGFKIAGIPFALALAAVVYFLVLIQVGPLWVWIPLVIWMAIEGHTGWAIFLAIYGAGVLILDGVLKPVLIAKSGKLPFLVLFLGVIGGMIAWGFTGMFKGAIILAVFYTVFNSWLEKTKYYAPKE</sequence>
<protein>
    <submittedName>
        <fullName evidence="9">Predicted PurR-regulated permease PerM</fullName>
    </submittedName>
</protein>
<dbReference type="EMBL" id="FUWZ01000001">
    <property type="protein sequence ID" value="SJZ71905.1"/>
    <property type="molecule type" value="Genomic_DNA"/>
</dbReference>
<feature type="transmembrane region" description="Helical" evidence="8">
    <location>
        <begin position="67"/>
        <end position="88"/>
    </location>
</feature>
<keyword evidence="6 8" id="KW-1133">Transmembrane helix</keyword>
<feature type="transmembrane region" description="Helical" evidence="8">
    <location>
        <begin position="310"/>
        <end position="328"/>
    </location>
</feature>
<evidence type="ECO:0000256" key="3">
    <source>
        <dbReference type="ARBA" id="ARBA00022448"/>
    </source>
</evidence>
<feature type="transmembrane region" description="Helical" evidence="8">
    <location>
        <begin position="279"/>
        <end position="298"/>
    </location>
</feature>
<feature type="transmembrane region" description="Helical" evidence="8">
    <location>
        <begin position="244"/>
        <end position="267"/>
    </location>
</feature>
<feature type="transmembrane region" description="Helical" evidence="8">
    <location>
        <begin position="36"/>
        <end position="55"/>
    </location>
</feature>
<keyword evidence="4" id="KW-1003">Cell membrane</keyword>
<evidence type="ECO:0000256" key="4">
    <source>
        <dbReference type="ARBA" id="ARBA00022475"/>
    </source>
</evidence>
<keyword evidence="7 8" id="KW-0472">Membrane</keyword>
<dbReference type="Pfam" id="PF01594">
    <property type="entry name" value="AI-2E_transport"/>
    <property type="match status" value="1"/>
</dbReference>
<comment type="similarity">
    <text evidence="2">Belongs to the autoinducer-2 exporter (AI-2E) (TC 2.A.86) family.</text>
</comment>
<keyword evidence="5 8" id="KW-0812">Transmembrane</keyword>
<comment type="subcellular location">
    <subcellularLocation>
        <location evidence="1">Cell membrane</location>
        <topology evidence="1">Multi-pass membrane protein</topology>
    </subcellularLocation>
</comment>
<name>A0A1T4MYS3_9BACT</name>
<evidence type="ECO:0000313" key="9">
    <source>
        <dbReference type="EMBL" id="SJZ71905.1"/>
    </source>
</evidence>
<evidence type="ECO:0000256" key="2">
    <source>
        <dbReference type="ARBA" id="ARBA00009773"/>
    </source>
</evidence>
<feature type="transmembrane region" description="Helical" evidence="8">
    <location>
        <begin position="160"/>
        <end position="182"/>
    </location>
</feature>
<dbReference type="PANTHER" id="PTHR21716:SF67">
    <property type="entry name" value="TRANSPORT PROTEIN YDIK-RELATED"/>
    <property type="match status" value="1"/>
</dbReference>